<evidence type="ECO:0000256" key="7">
    <source>
        <dbReference type="ARBA" id="ARBA00022853"/>
    </source>
</evidence>
<feature type="region of interest" description="Disordered" evidence="11">
    <location>
        <begin position="1"/>
        <end position="28"/>
    </location>
</feature>
<accession>A0ABD3WLH3</accession>
<evidence type="ECO:0000256" key="6">
    <source>
        <dbReference type="ARBA" id="ARBA00022763"/>
    </source>
</evidence>
<evidence type="ECO:0000313" key="14">
    <source>
        <dbReference type="EMBL" id="KAL3874351.1"/>
    </source>
</evidence>
<proteinExistence type="inferred from homology"/>
<dbReference type="InterPro" id="IPR029424">
    <property type="entry name" value="MMS22L_C"/>
</dbReference>
<dbReference type="GO" id="GO:0005634">
    <property type="term" value="C:nucleus"/>
    <property type="evidence" value="ECO:0007669"/>
    <property type="project" value="UniProtKB-SubCell"/>
</dbReference>
<keyword evidence="5" id="KW-0158">Chromosome</keyword>
<dbReference type="GO" id="GO:0006281">
    <property type="term" value="P:DNA repair"/>
    <property type="evidence" value="ECO:0007669"/>
    <property type="project" value="UniProtKB-KW"/>
</dbReference>
<evidence type="ECO:0000256" key="1">
    <source>
        <dbReference type="ARBA" id="ARBA00004123"/>
    </source>
</evidence>
<dbReference type="InterPro" id="IPR029425">
    <property type="entry name" value="MMS22L_N"/>
</dbReference>
<sequence length="1206" mass="137643">MSADSCSMTPPLSPINPSEEEEQENMGPSAANRICLQETVHEVQDNPVYFNCWRDIALGRQGQREENGNSYEAKLHRVLKQSDDAKPANLATVTDLFGHSFPSHRILSDKMDTVFMLFKQTLHKIRFGLNMIGPFYSCDSETLAQLFERRQQCLSFLDYIECCIMRRDNSVRPVLLMDQLHGILLYAGRLSELPQESLSSSVSGGLYYCFHFYLDLHWRLIMLVHSIETIYPTDFQHRRQISRSFLEPEELNHTVFAQLVQLMLWDLVAIASWQQYPKGSPERVPDTPFPCSCVEALWFLLIQLVEWRSEQGLGESFWMSLHHILQAVCTEEEPIHDLEEEIDCDVILTPPNLKVMDPSFFCLWLLQHVSPLFTRLSKGAVSNYHDVQMILKKCLNSTNLTEGSLQRYLISCVRLSAIWEADSSLVVSLWEYFYLKLNSSFSSNPQSVEGLANISKSALSLYQRCKKWTSEDLDGLSQETSFGLFLCLVGQHLKQASEWRQVKGRFYSKFHQRRIQQLSETGLYNLTCLFLTLARTVDHLDVGSKLCSLYDMLDQSTLSFGKRNIIWMGTFSLMFIYLEKESDFRHLIEKMVETFRTTCSDFSSAGVESRHKLWKLIEIYLDAVQELLEVGTSLQYSQYLLICPGISALLLNCRESELRSVLMFVQSIISWFRQLFKNQENSGQATSHCTDFADSLWCHVYPVVQELSTSISTASPQLADVAVSFCQMSIDFPPSLTKDNFSTIFQHFSSGDNISPSTSCRFLSHLLCDDMVICHLERSIPKHEETIIKAWVRCFLLIPATDIPSAQQLQAVTRSVLKLSEVKWIFQTADFPVPDNPDACIKIFPKVVSKAYGKLETWSDKMQFRSQVMSYFNDIPKHVNLLLKNFGPADILNNMYRVVGHIVKHCGSLLFVQSQPDCPLPSLINAMITPHYIFKTDKAVNSTFLSAVRDHLHLFVQGLGRIDFMKAAYVYRRLKDIVTVYLPKFPVKHQAGSLMSAMALTVHPLVASLNESYLSTPSEESIKLRHFILHLVVEQFLAVKNMTLPASHTMGLSFITEVLQRTVNTEVIAGDSPVLLPSILEYILLTDSSTILQCTTSLLQKLLDAYSIHQQHERQCQIVTVLEQFVTTYFKLNSEGVFRTLEKVAILNNMVVVPIIPKLNYSVLDVETKRGVGTDSKLRSKYISLLMMLGLEGKEEIVKLEVQSMP</sequence>
<evidence type="ECO:0000256" key="9">
    <source>
        <dbReference type="ARBA" id="ARBA00023242"/>
    </source>
</evidence>
<feature type="domain" description="MMS22-like C-terminal" evidence="13">
    <location>
        <begin position="808"/>
        <end position="1188"/>
    </location>
</feature>
<evidence type="ECO:0000256" key="11">
    <source>
        <dbReference type="SAM" id="MobiDB-lite"/>
    </source>
</evidence>
<dbReference type="PANTHER" id="PTHR28547">
    <property type="entry name" value="PROTEIN MMS22-LIKE"/>
    <property type="match status" value="1"/>
</dbReference>
<dbReference type="GO" id="GO:0006325">
    <property type="term" value="P:chromatin organization"/>
    <property type="evidence" value="ECO:0007669"/>
    <property type="project" value="UniProtKB-KW"/>
</dbReference>
<evidence type="ECO:0000256" key="2">
    <source>
        <dbReference type="ARBA" id="ARBA00004286"/>
    </source>
</evidence>
<gene>
    <name evidence="14" type="ORF">ACJMK2_037379</name>
</gene>
<dbReference type="Pfam" id="PF14911">
    <property type="entry name" value="MMS22L_C"/>
    <property type="match status" value="1"/>
</dbReference>
<comment type="caution">
    <text evidence="14">The sequence shown here is derived from an EMBL/GenBank/DDBJ whole genome shotgun (WGS) entry which is preliminary data.</text>
</comment>
<feature type="compositionally biased region" description="Polar residues" evidence="11">
    <location>
        <begin position="1"/>
        <end position="10"/>
    </location>
</feature>
<evidence type="ECO:0000313" key="15">
    <source>
        <dbReference type="Proteomes" id="UP001634394"/>
    </source>
</evidence>
<dbReference type="EMBL" id="JBJQND010000006">
    <property type="protein sequence ID" value="KAL3874351.1"/>
    <property type="molecule type" value="Genomic_DNA"/>
</dbReference>
<keyword evidence="8" id="KW-0234">DNA repair</keyword>
<dbReference type="PANTHER" id="PTHR28547:SF1">
    <property type="entry name" value="PROTEIN MMS22-LIKE"/>
    <property type="match status" value="1"/>
</dbReference>
<evidence type="ECO:0000256" key="4">
    <source>
        <dbReference type="ARBA" id="ARBA00021061"/>
    </source>
</evidence>
<keyword evidence="7" id="KW-0156">Chromatin regulator</keyword>
<dbReference type="GO" id="GO:0005694">
    <property type="term" value="C:chromosome"/>
    <property type="evidence" value="ECO:0007669"/>
    <property type="project" value="UniProtKB-SubCell"/>
</dbReference>
<evidence type="ECO:0000259" key="13">
    <source>
        <dbReference type="Pfam" id="PF14911"/>
    </source>
</evidence>
<evidence type="ECO:0000256" key="10">
    <source>
        <dbReference type="ARBA" id="ARBA00033326"/>
    </source>
</evidence>
<dbReference type="Pfam" id="PF14910">
    <property type="entry name" value="MMS22L_N"/>
    <property type="match status" value="1"/>
</dbReference>
<keyword evidence="15" id="KW-1185">Reference proteome</keyword>
<evidence type="ECO:0000256" key="3">
    <source>
        <dbReference type="ARBA" id="ARBA00006585"/>
    </source>
</evidence>
<protein>
    <recommendedName>
        <fullName evidence="4">Protein MMS22-like</fullName>
    </recommendedName>
    <alternativeName>
        <fullName evidence="10">Methyl methanesulfonate-sensitivity protein 22-like</fullName>
    </alternativeName>
</protein>
<reference evidence="14 15" key="1">
    <citation type="submission" date="2024-11" db="EMBL/GenBank/DDBJ databases">
        <title>Chromosome-level genome assembly of the freshwater bivalve Anodonta woodiana.</title>
        <authorList>
            <person name="Chen X."/>
        </authorList>
    </citation>
    <scope>NUCLEOTIDE SEQUENCE [LARGE SCALE GENOMIC DNA]</scope>
    <source>
        <strain evidence="14">MN2024</strain>
        <tissue evidence="14">Gills</tissue>
    </source>
</reference>
<organism evidence="14 15">
    <name type="scientific">Sinanodonta woodiana</name>
    <name type="common">Chinese pond mussel</name>
    <name type="synonym">Anodonta woodiana</name>
    <dbReference type="NCBI Taxonomy" id="1069815"/>
    <lineage>
        <taxon>Eukaryota</taxon>
        <taxon>Metazoa</taxon>
        <taxon>Spiralia</taxon>
        <taxon>Lophotrochozoa</taxon>
        <taxon>Mollusca</taxon>
        <taxon>Bivalvia</taxon>
        <taxon>Autobranchia</taxon>
        <taxon>Heteroconchia</taxon>
        <taxon>Palaeoheterodonta</taxon>
        <taxon>Unionida</taxon>
        <taxon>Unionoidea</taxon>
        <taxon>Unionidae</taxon>
        <taxon>Unioninae</taxon>
        <taxon>Sinanodonta</taxon>
    </lineage>
</organism>
<name>A0ABD3WLH3_SINWO</name>
<keyword evidence="6" id="KW-0227">DNA damage</keyword>
<comment type="subcellular location">
    <subcellularLocation>
        <location evidence="2">Chromosome</location>
    </subcellularLocation>
    <subcellularLocation>
        <location evidence="1">Nucleus</location>
    </subcellularLocation>
</comment>
<dbReference type="Proteomes" id="UP001634394">
    <property type="component" value="Unassembled WGS sequence"/>
</dbReference>
<comment type="similarity">
    <text evidence="3">Belongs to the MMS22 family. MMS22L subfamily.</text>
</comment>
<evidence type="ECO:0000256" key="8">
    <source>
        <dbReference type="ARBA" id="ARBA00023204"/>
    </source>
</evidence>
<dbReference type="AlphaFoldDB" id="A0ABD3WLH3"/>
<evidence type="ECO:0000259" key="12">
    <source>
        <dbReference type="Pfam" id="PF14910"/>
    </source>
</evidence>
<keyword evidence="9" id="KW-0539">Nucleus</keyword>
<dbReference type="InterPro" id="IPR042320">
    <property type="entry name" value="MMS22-like"/>
</dbReference>
<feature type="domain" description="Protein MMS22-like N-terminal" evidence="12">
    <location>
        <begin position="48"/>
        <end position="685"/>
    </location>
</feature>
<evidence type="ECO:0000256" key="5">
    <source>
        <dbReference type="ARBA" id="ARBA00022454"/>
    </source>
</evidence>